<dbReference type="Pfam" id="PF00022">
    <property type="entry name" value="Actin"/>
    <property type="match status" value="1"/>
</dbReference>
<dbReference type="GeneID" id="14915114"/>
<name>L8GQU2_ACACF</name>
<reference evidence="3 4" key="1">
    <citation type="journal article" date="2013" name="Genome Biol.">
        <title>Genome of Acanthamoeba castellanii highlights extensive lateral gene transfer and early evolution of tyrosine kinase signaling.</title>
        <authorList>
            <person name="Clarke M."/>
            <person name="Lohan A.J."/>
            <person name="Liu B."/>
            <person name="Lagkouvardos I."/>
            <person name="Roy S."/>
            <person name="Zafar N."/>
            <person name="Bertelli C."/>
            <person name="Schilde C."/>
            <person name="Kianianmomeni A."/>
            <person name="Burglin T.R."/>
            <person name="Frech C."/>
            <person name="Turcotte B."/>
            <person name="Kopec K.O."/>
            <person name="Synnott J.M."/>
            <person name="Choo C."/>
            <person name="Paponov I."/>
            <person name="Finkler A."/>
            <person name="Soon Heng Tan C."/>
            <person name="Hutchins A.P."/>
            <person name="Weinmeier T."/>
            <person name="Rattei T."/>
            <person name="Chu J.S."/>
            <person name="Gimenez G."/>
            <person name="Irimia M."/>
            <person name="Rigden D.J."/>
            <person name="Fitzpatrick D.A."/>
            <person name="Lorenzo-Morales J."/>
            <person name="Bateman A."/>
            <person name="Chiu C.H."/>
            <person name="Tang P."/>
            <person name="Hegemann P."/>
            <person name="Fromm H."/>
            <person name="Raoult D."/>
            <person name="Greub G."/>
            <person name="Miranda-Saavedra D."/>
            <person name="Chen N."/>
            <person name="Nash P."/>
            <person name="Ginger M.L."/>
            <person name="Horn M."/>
            <person name="Schaap P."/>
            <person name="Caler L."/>
            <person name="Loftus B."/>
        </authorList>
    </citation>
    <scope>NUCLEOTIDE SEQUENCE [LARGE SCALE GENOMIC DNA]</scope>
    <source>
        <strain evidence="3 4">Neff</strain>
    </source>
</reference>
<gene>
    <name evidence="3" type="ORF">ACA1_192940</name>
</gene>
<accession>L8GQU2</accession>
<dbReference type="AlphaFoldDB" id="L8GQU2"/>
<dbReference type="KEGG" id="acan:ACA1_192940"/>
<evidence type="ECO:0000313" key="3">
    <source>
        <dbReference type="EMBL" id="ELR14501.1"/>
    </source>
</evidence>
<evidence type="ECO:0000313" key="4">
    <source>
        <dbReference type="Proteomes" id="UP000011083"/>
    </source>
</evidence>
<dbReference type="STRING" id="1257118.L8GQU2"/>
<dbReference type="Gene3D" id="3.90.640.10">
    <property type="entry name" value="Actin, Chain A, domain 4"/>
    <property type="match status" value="1"/>
</dbReference>
<dbReference type="PANTHER" id="PTHR11937">
    <property type="entry name" value="ACTIN"/>
    <property type="match status" value="1"/>
</dbReference>
<feature type="region of interest" description="Disordered" evidence="2">
    <location>
        <begin position="296"/>
        <end position="318"/>
    </location>
</feature>
<evidence type="ECO:0000256" key="2">
    <source>
        <dbReference type="SAM" id="MobiDB-lite"/>
    </source>
</evidence>
<keyword evidence="4" id="KW-1185">Reference proteome</keyword>
<dbReference type="Gene3D" id="3.30.420.40">
    <property type="match status" value="4"/>
</dbReference>
<dbReference type="SMART" id="SM00268">
    <property type="entry name" value="ACTIN"/>
    <property type="match status" value="1"/>
</dbReference>
<feature type="compositionally biased region" description="Polar residues" evidence="2">
    <location>
        <begin position="300"/>
        <end position="310"/>
    </location>
</feature>
<dbReference type="Proteomes" id="UP000011083">
    <property type="component" value="Unassembled WGS sequence"/>
</dbReference>
<organism evidence="3 4">
    <name type="scientific">Acanthamoeba castellanii (strain ATCC 30010 / Neff)</name>
    <dbReference type="NCBI Taxonomy" id="1257118"/>
    <lineage>
        <taxon>Eukaryota</taxon>
        <taxon>Amoebozoa</taxon>
        <taxon>Discosea</taxon>
        <taxon>Longamoebia</taxon>
        <taxon>Centramoebida</taxon>
        <taxon>Acanthamoebidae</taxon>
        <taxon>Acanthamoeba</taxon>
    </lineage>
</organism>
<comment type="similarity">
    <text evidence="1">Belongs to the actin family.</text>
</comment>
<sequence length="366" mass="39236">MQTLVVDWGAASTKAGIAGEDAPSLIVPTSQDGGARDSSELAIEEVADLWRLVFGPQHLCVDTTEHMLITAEAALAPKIHRERCCQLAFEEFGVAGYYVGTSAVLSLYAAGRTTGIVVDCGHHSTTLAPIYEGYAFPHAIKKLPYGGIDTTKKLIDLLNDSPFRTWRRLSKTAGADLREVGKLKERVCQVALDVATERDAAHQLHARWDALHAATANEALFLSRLPKELSQIVLTNVLDGEPVGITSYTLPDGTVLRVGEEVFGCVETYFDPTYCHSTSSAQSSATVPLGRSPVIRADPSLSSTHTSASAEVSDADRVEEGPPMGLAAFVSDAIQLIDDDLRKDLYNNIVLSGMLPSLTSGVKPCL</sequence>
<dbReference type="OrthoDB" id="5132116at2759"/>
<dbReference type="InterPro" id="IPR004000">
    <property type="entry name" value="Actin"/>
</dbReference>
<dbReference type="EMBL" id="KB008052">
    <property type="protein sequence ID" value="ELR14501.1"/>
    <property type="molecule type" value="Genomic_DNA"/>
</dbReference>
<dbReference type="SUPFAM" id="SSF53067">
    <property type="entry name" value="Actin-like ATPase domain"/>
    <property type="match status" value="2"/>
</dbReference>
<proteinExistence type="inferred from homology"/>
<dbReference type="VEuPathDB" id="AmoebaDB:ACA1_192940"/>
<dbReference type="InterPro" id="IPR043129">
    <property type="entry name" value="ATPase_NBD"/>
</dbReference>
<dbReference type="PRINTS" id="PR00190">
    <property type="entry name" value="ACTIN"/>
</dbReference>
<evidence type="ECO:0000256" key="1">
    <source>
        <dbReference type="RuleBase" id="RU000487"/>
    </source>
</evidence>
<protein>
    <submittedName>
        <fullName evidence="3">Actin subfamily protein</fullName>
    </submittedName>
</protein>
<dbReference type="RefSeq" id="XP_004336514.1">
    <property type="nucleotide sequence ID" value="XM_004336466.1"/>
</dbReference>